<dbReference type="PROSITE" id="PS50878">
    <property type="entry name" value="RT_POL"/>
    <property type="match status" value="1"/>
</dbReference>
<dbReference type="Pfam" id="PF00078">
    <property type="entry name" value="RVT_1"/>
    <property type="match status" value="1"/>
</dbReference>
<dbReference type="InterPro" id="IPR052055">
    <property type="entry name" value="Hepadnavirus_pol/RT"/>
</dbReference>
<dbReference type="SUPFAM" id="SSF56672">
    <property type="entry name" value="DNA/RNA polymerases"/>
    <property type="match status" value="1"/>
</dbReference>
<dbReference type="InterPro" id="IPR036397">
    <property type="entry name" value="RNaseH_sf"/>
</dbReference>
<dbReference type="InterPro" id="IPR000477">
    <property type="entry name" value="RT_dom"/>
</dbReference>
<dbReference type="PROSITE" id="PS50103">
    <property type="entry name" value="ZF_C3H1"/>
    <property type="match status" value="1"/>
</dbReference>
<dbReference type="Gene3D" id="3.30.70.270">
    <property type="match status" value="1"/>
</dbReference>
<name>A0A6S7FPS2_PARCT</name>
<evidence type="ECO:0000313" key="2">
    <source>
        <dbReference type="Proteomes" id="UP001152795"/>
    </source>
</evidence>
<dbReference type="PANTHER" id="PTHR33050:SF8">
    <property type="entry name" value="REVERSE TRANSCRIPTASE DOMAIN-CONTAINING PROTEIN"/>
    <property type="match status" value="1"/>
</dbReference>
<dbReference type="Pfam" id="PF13456">
    <property type="entry name" value="RVT_3"/>
    <property type="match status" value="1"/>
</dbReference>
<protein>
    <submittedName>
        <fullName evidence="1">Retrovirus-related Pol poly from transposon 412</fullName>
    </submittedName>
</protein>
<dbReference type="InterPro" id="IPR043502">
    <property type="entry name" value="DNA/RNA_pol_sf"/>
</dbReference>
<proteinExistence type="predicted"/>
<dbReference type="EMBL" id="CACRXK020000077">
    <property type="protein sequence ID" value="CAB3977866.1"/>
    <property type="molecule type" value="Genomic_DNA"/>
</dbReference>
<dbReference type="Proteomes" id="UP001152795">
    <property type="component" value="Unassembled WGS sequence"/>
</dbReference>
<reference evidence="1" key="1">
    <citation type="submission" date="2020-04" db="EMBL/GenBank/DDBJ databases">
        <authorList>
            <person name="Alioto T."/>
            <person name="Alioto T."/>
            <person name="Gomez Garrido J."/>
        </authorList>
    </citation>
    <scope>NUCLEOTIDE SEQUENCE</scope>
    <source>
        <strain evidence="1">A484AB</strain>
    </source>
</reference>
<dbReference type="GO" id="GO:0006259">
    <property type="term" value="P:DNA metabolic process"/>
    <property type="evidence" value="ECO:0007669"/>
    <property type="project" value="UniProtKB-ARBA"/>
</dbReference>
<dbReference type="GO" id="GO:0004523">
    <property type="term" value="F:RNA-DNA hybrid ribonuclease activity"/>
    <property type="evidence" value="ECO:0007669"/>
    <property type="project" value="InterPro"/>
</dbReference>
<dbReference type="OrthoDB" id="10064489at2759"/>
<dbReference type="InterPro" id="IPR043128">
    <property type="entry name" value="Rev_trsase/Diguanyl_cyclase"/>
</dbReference>
<dbReference type="CDD" id="cd09275">
    <property type="entry name" value="RNase_HI_RT_DIRS1"/>
    <property type="match status" value="1"/>
</dbReference>
<dbReference type="Gene3D" id="3.30.420.10">
    <property type="entry name" value="Ribonuclease H-like superfamily/Ribonuclease H"/>
    <property type="match status" value="1"/>
</dbReference>
<dbReference type="CDD" id="cd03714">
    <property type="entry name" value="RT_DIRS1"/>
    <property type="match status" value="1"/>
</dbReference>
<dbReference type="InterPro" id="IPR000571">
    <property type="entry name" value="Znf_CCCH"/>
</dbReference>
<accession>A0A6S7FPS2</accession>
<evidence type="ECO:0000313" key="1">
    <source>
        <dbReference type="EMBL" id="CAB3977866.1"/>
    </source>
</evidence>
<dbReference type="InterPro" id="IPR002156">
    <property type="entry name" value="RNaseH_domain"/>
</dbReference>
<organism evidence="1 2">
    <name type="scientific">Paramuricea clavata</name>
    <name type="common">Red gorgonian</name>
    <name type="synonym">Violescent sea-whip</name>
    <dbReference type="NCBI Taxonomy" id="317549"/>
    <lineage>
        <taxon>Eukaryota</taxon>
        <taxon>Metazoa</taxon>
        <taxon>Cnidaria</taxon>
        <taxon>Anthozoa</taxon>
        <taxon>Octocorallia</taxon>
        <taxon>Malacalcyonacea</taxon>
        <taxon>Plexauridae</taxon>
        <taxon>Paramuricea</taxon>
    </lineage>
</organism>
<comment type="caution">
    <text evidence="1">The sequence shown here is derived from an EMBL/GenBank/DDBJ whole genome shotgun (WGS) entry which is preliminary data.</text>
</comment>
<sequence>MVSAPGTQTPGEGMLTAPSFVGISGSTSLTQSSASAQFSIANGPSVSESLPALPIVSPGINNGLNQAFILGPGRPPVPARLVAQILACKFVEMSDLIPENLEAPTTEGTSFIIEGRSIVPTTTTSSRKKNEISDILTWVECFNSYIAVITASRPERARDLLAYMALIIRIAKQFPGRCRLNYDRAYRLEAAASNSKNWSQIHADLYHYHTSVAVKALQPQASRNREPCGDQNSMIDCKSWNSGACSSPRDFCRFRHKCDRNGCGGAHRRIHCSEFARKRGRSPGDESSLVQNNFNLPDVSSVTPINVDNLTLQLCNHPDRQKVDYVLSGLRHGFRLGFHPESTHLKSAKANCPSALKQPSIIDEYLAKEVSLGRVFGPTSMPPVKSLQVSRFGVIPKKDGGWRLILDLSFPFGHSVNDGINKEEFTLTYSKVSDAISLIIKAGHGALMGKVDIKSAYRIIPVHPSDRHLLGMFWQSGFYVDLALPFGLRSAPGIFNSLADLFHWCLVNNWNVRELLHYLDDYFTLGPPNSDICASRLKAIDQAATEIGIPLSPDKCVGPTTCLIFLGIELDSVRMTAQLPADKHTELIQVLEEWATKRSCRLKDLQSLVGKLSHACAVVPQGRTFLRRLLDLLKGHSSKQSRFIRLNKECKLDIDWWRTLLPTWDGVFFFDLPEWAPVPDLFISTDASGSKGYGAFYSGEWFNGSWSAAQQPLSIAYKELFPIVIACYVWGNKWRCRRIQFCCDNQSVVAVITSGTSKDSHLMQLLRELFLCAASFNFTVTARHVPGKENTIADSLSRFNMQVFRQMAPQARLTPVTIPPSLLARLNL</sequence>
<dbReference type="GO" id="GO:0046872">
    <property type="term" value="F:metal ion binding"/>
    <property type="evidence" value="ECO:0007669"/>
    <property type="project" value="InterPro"/>
</dbReference>
<keyword evidence="2" id="KW-1185">Reference proteome</keyword>
<dbReference type="AlphaFoldDB" id="A0A6S7FPS2"/>
<dbReference type="GO" id="GO:0003676">
    <property type="term" value="F:nucleic acid binding"/>
    <property type="evidence" value="ECO:0007669"/>
    <property type="project" value="InterPro"/>
</dbReference>
<dbReference type="PANTHER" id="PTHR33050">
    <property type="entry name" value="REVERSE TRANSCRIPTASE DOMAIN-CONTAINING PROTEIN"/>
    <property type="match status" value="1"/>
</dbReference>
<dbReference type="Gene3D" id="3.10.10.10">
    <property type="entry name" value="HIV Type 1 Reverse Transcriptase, subunit A, domain 1"/>
    <property type="match status" value="1"/>
</dbReference>
<gene>
    <name evidence="1" type="ORF">PACLA_8A060258</name>
</gene>